<gene>
    <name evidence="6" type="ORF">L323_18195</name>
</gene>
<comment type="similarity">
    <text evidence="1">Belongs to the sigma-70 factor family. ECF subfamily.</text>
</comment>
<dbReference type="NCBIfam" id="TIGR02937">
    <property type="entry name" value="sigma70-ECF"/>
    <property type="match status" value="1"/>
</dbReference>
<proteinExistence type="inferred from homology"/>
<dbReference type="Pfam" id="PF08281">
    <property type="entry name" value="Sigma70_r4_2"/>
    <property type="match status" value="1"/>
</dbReference>
<dbReference type="STRING" id="1330534.L323_18195"/>
<dbReference type="InterPro" id="IPR014284">
    <property type="entry name" value="RNA_pol_sigma-70_dom"/>
</dbReference>
<name>U4QY45_9FIRM</name>
<dbReference type="Proteomes" id="UP000016860">
    <property type="component" value="Unassembled WGS sequence"/>
</dbReference>
<dbReference type="GO" id="GO:0003677">
    <property type="term" value="F:DNA binding"/>
    <property type="evidence" value="ECO:0007669"/>
    <property type="project" value="InterPro"/>
</dbReference>
<dbReference type="AlphaFoldDB" id="U4QY45"/>
<dbReference type="Gene3D" id="1.10.10.10">
    <property type="entry name" value="Winged helix-like DNA-binding domain superfamily/Winged helix DNA-binding domain"/>
    <property type="match status" value="1"/>
</dbReference>
<evidence type="ECO:0000256" key="4">
    <source>
        <dbReference type="ARBA" id="ARBA00023163"/>
    </source>
</evidence>
<dbReference type="SUPFAM" id="SSF88659">
    <property type="entry name" value="Sigma3 and sigma4 domains of RNA polymerase sigma factors"/>
    <property type="match status" value="1"/>
</dbReference>
<dbReference type="PATRIC" id="fig|1330534.3.peg.3613"/>
<comment type="caution">
    <text evidence="6">The sequence shown here is derived from an EMBL/GenBank/DDBJ whole genome shotgun (WGS) entry which is preliminary data.</text>
</comment>
<dbReference type="InterPro" id="IPR036388">
    <property type="entry name" value="WH-like_DNA-bd_sf"/>
</dbReference>
<dbReference type="InterPro" id="IPR013324">
    <property type="entry name" value="RNA_pol_sigma_r3/r4-like"/>
</dbReference>
<dbReference type="CDD" id="cd06171">
    <property type="entry name" value="Sigma70_r4"/>
    <property type="match status" value="1"/>
</dbReference>
<protein>
    <recommendedName>
        <fullName evidence="5">RNA polymerase sigma factor 70 region 4 type 2 domain-containing protein</fullName>
    </recommendedName>
</protein>
<dbReference type="PANTHER" id="PTHR43133:SF51">
    <property type="entry name" value="RNA POLYMERASE SIGMA FACTOR"/>
    <property type="match status" value="1"/>
</dbReference>
<dbReference type="SUPFAM" id="SSF88946">
    <property type="entry name" value="Sigma2 domain of RNA polymerase sigma factors"/>
    <property type="match status" value="1"/>
</dbReference>
<accession>U4QY45</accession>
<evidence type="ECO:0000256" key="2">
    <source>
        <dbReference type="ARBA" id="ARBA00023015"/>
    </source>
</evidence>
<keyword evidence="4" id="KW-0804">Transcription</keyword>
<dbReference type="Gene3D" id="1.10.1740.10">
    <property type="match status" value="1"/>
</dbReference>
<sequence>MRNENDALDVLHDTIYRSYISIKKLKNPEFFNTWITRIVINCSLNALRIKKKINDNEEKILNEDIKDINVENIEESIISGIDLMESIERLAFNEKTIVILKYFQDFTIAQISEVLSCPIGTVKTRLNKALKFLRTNIEI</sequence>
<evidence type="ECO:0000313" key="6">
    <source>
        <dbReference type="EMBL" id="EPR08072.1"/>
    </source>
</evidence>
<reference evidence="6 7" key="1">
    <citation type="journal article" date="2013" name="Genome Announc.">
        <title>Draft Genome Sequence of the Cellulolytic Bacterium Clostridium papyrosolvens C7 (ATCC 700395).</title>
        <authorList>
            <person name="Zepeda V."/>
            <person name="Dassa B."/>
            <person name="Borovok I."/>
            <person name="Lamed R."/>
            <person name="Bayer E.A."/>
            <person name="Cate J.H."/>
        </authorList>
    </citation>
    <scope>NUCLEOTIDE SEQUENCE [LARGE SCALE GENOMIC DNA]</scope>
    <source>
        <strain evidence="6 7">C7</strain>
    </source>
</reference>
<keyword evidence="2" id="KW-0805">Transcription regulation</keyword>
<evidence type="ECO:0000259" key="5">
    <source>
        <dbReference type="Pfam" id="PF08281"/>
    </source>
</evidence>
<keyword evidence="3" id="KW-0731">Sigma factor</keyword>
<dbReference type="GO" id="GO:0016987">
    <property type="term" value="F:sigma factor activity"/>
    <property type="evidence" value="ECO:0007669"/>
    <property type="project" value="UniProtKB-KW"/>
</dbReference>
<evidence type="ECO:0000256" key="3">
    <source>
        <dbReference type="ARBA" id="ARBA00023082"/>
    </source>
</evidence>
<dbReference type="GO" id="GO:0006352">
    <property type="term" value="P:DNA-templated transcription initiation"/>
    <property type="evidence" value="ECO:0007669"/>
    <property type="project" value="InterPro"/>
</dbReference>
<dbReference type="EMBL" id="ATAY01000094">
    <property type="protein sequence ID" value="EPR08072.1"/>
    <property type="molecule type" value="Genomic_DNA"/>
</dbReference>
<evidence type="ECO:0000256" key="1">
    <source>
        <dbReference type="ARBA" id="ARBA00010641"/>
    </source>
</evidence>
<dbReference type="InterPro" id="IPR039425">
    <property type="entry name" value="RNA_pol_sigma-70-like"/>
</dbReference>
<dbReference type="InterPro" id="IPR013325">
    <property type="entry name" value="RNA_pol_sigma_r2"/>
</dbReference>
<dbReference type="PANTHER" id="PTHR43133">
    <property type="entry name" value="RNA POLYMERASE ECF-TYPE SIGMA FACTO"/>
    <property type="match status" value="1"/>
</dbReference>
<dbReference type="InterPro" id="IPR013249">
    <property type="entry name" value="RNA_pol_sigma70_r4_t2"/>
</dbReference>
<organism evidence="6 7">
    <name type="scientific">Ruminiclostridium papyrosolvens C7</name>
    <dbReference type="NCBI Taxonomy" id="1330534"/>
    <lineage>
        <taxon>Bacteria</taxon>
        <taxon>Bacillati</taxon>
        <taxon>Bacillota</taxon>
        <taxon>Clostridia</taxon>
        <taxon>Eubacteriales</taxon>
        <taxon>Oscillospiraceae</taxon>
        <taxon>Ruminiclostridium</taxon>
    </lineage>
</organism>
<evidence type="ECO:0000313" key="7">
    <source>
        <dbReference type="Proteomes" id="UP000016860"/>
    </source>
</evidence>
<dbReference type="RefSeq" id="WP_020817012.1">
    <property type="nucleotide sequence ID" value="NZ_ATAY01000094.1"/>
</dbReference>
<feature type="domain" description="RNA polymerase sigma factor 70 region 4 type 2" evidence="5">
    <location>
        <begin position="83"/>
        <end position="133"/>
    </location>
</feature>